<sequence length="89" mass="10134">RARKSAFEARMREVKAGRKMFRSKSDLLGMGPKSTQEGDEVWVLLGAKVPFVLRPVNGGKASRRYRLIGEAYVHGYMDGEALREQRELH</sequence>
<evidence type="ECO:0000313" key="1">
    <source>
        <dbReference type="EMBL" id="OCL09415.1"/>
    </source>
</evidence>
<dbReference type="EMBL" id="KV749450">
    <property type="protein sequence ID" value="OCL09415.1"/>
    <property type="molecule type" value="Genomic_DNA"/>
</dbReference>
<dbReference type="OrthoDB" id="2157530at2759"/>
<gene>
    <name evidence="1" type="ORF">AOQ84DRAFT_257225</name>
</gene>
<dbReference type="AlphaFoldDB" id="A0A8E2F2J7"/>
<protein>
    <submittedName>
        <fullName evidence="1">Uncharacterized protein</fullName>
    </submittedName>
</protein>
<reference evidence="1 2" key="1">
    <citation type="journal article" date="2016" name="Nat. Commun.">
        <title>Ectomycorrhizal ecology is imprinted in the genome of the dominant symbiotic fungus Cenococcum geophilum.</title>
        <authorList>
            <consortium name="DOE Joint Genome Institute"/>
            <person name="Peter M."/>
            <person name="Kohler A."/>
            <person name="Ohm R.A."/>
            <person name="Kuo A."/>
            <person name="Krutzmann J."/>
            <person name="Morin E."/>
            <person name="Arend M."/>
            <person name="Barry K.W."/>
            <person name="Binder M."/>
            <person name="Choi C."/>
            <person name="Clum A."/>
            <person name="Copeland A."/>
            <person name="Grisel N."/>
            <person name="Haridas S."/>
            <person name="Kipfer T."/>
            <person name="LaButti K."/>
            <person name="Lindquist E."/>
            <person name="Lipzen A."/>
            <person name="Maire R."/>
            <person name="Meier B."/>
            <person name="Mihaltcheva S."/>
            <person name="Molinier V."/>
            <person name="Murat C."/>
            <person name="Poggeler S."/>
            <person name="Quandt C.A."/>
            <person name="Sperisen C."/>
            <person name="Tritt A."/>
            <person name="Tisserant E."/>
            <person name="Crous P.W."/>
            <person name="Henrissat B."/>
            <person name="Nehls U."/>
            <person name="Egli S."/>
            <person name="Spatafora J.W."/>
            <person name="Grigoriev I.V."/>
            <person name="Martin F.M."/>
        </authorList>
    </citation>
    <scope>NUCLEOTIDE SEQUENCE [LARGE SCALE GENOMIC DNA]</scope>
    <source>
        <strain evidence="1 2">CBS 207.34</strain>
    </source>
</reference>
<accession>A0A8E2F2J7</accession>
<dbReference type="InterPro" id="IPR052895">
    <property type="entry name" value="HetReg/Transcr_Mod"/>
</dbReference>
<evidence type="ECO:0000313" key="2">
    <source>
        <dbReference type="Proteomes" id="UP000250140"/>
    </source>
</evidence>
<proteinExistence type="predicted"/>
<keyword evidence="2" id="KW-1185">Reference proteome</keyword>
<name>A0A8E2F2J7_9PEZI</name>
<organism evidence="1 2">
    <name type="scientific">Glonium stellatum</name>
    <dbReference type="NCBI Taxonomy" id="574774"/>
    <lineage>
        <taxon>Eukaryota</taxon>
        <taxon>Fungi</taxon>
        <taxon>Dikarya</taxon>
        <taxon>Ascomycota</taxon>
        <taxon>Pezizomycotina</taxon>
        <taxon>Dothideomycetes</taxon>
        <taxon>Pleosporomycetidae</taxon>
        <taxon>Gloniales</taxon>
        <taxon>Gloniaceae</taxon>
        <taxon>Glonium</taxon>
    </lineage>
</organism>
<feature type="non-terminal residue" evidence="1">
    <location>
        <position position="89"/>
    </location>
</feature>
<dbReference type="Pfam" id="PF26639">
    <property type="entry name" value="Het-6_barrel"/>
    <property type="match status" value="1"/>
</dbReference>
<dbReference type="PANTHER" id="PTHR24148">
    <property type="entry name" value="ANKYRIN REPEAT DOMAIN-CONTAINING PROTEIN 39 HOMOLOG-RELATED"/>
    <property type="match status" value="1"/>
</dbReference>
<dbReference type="PANTHER" id="PTHR24148:SF73">
    <property type="entry name" value="HET DOMAIN PROTEIN (AFU_ORTHOLOGUE AFUA_8G01020)"/>
    <property type="match status" value="1"/>
</dbReference>
<feature type="non-terminal residue" evidence="1">
    <location>
        <position position="1"/>
    </location>
</feature>
<dbReference type="Proteomes" id="UP000250140">
    <property type="component" value="Unassembled WGS sequence"/>
</dbReference>